<proteinExistence type="predicted"/>
<evidence type="ECO:0000313" key="3">
    <source>
        <dbReference type="Proteomes" id="UP001430953"/>
    </source>
</evidence>
<feature type="region of interest" description="Disordered" evidence="1">
    <location>
        <begin position="1"/>
        <end position="21"/>
    </location>
</feature>
<dbReference type="EMBL" id="JADYXP020000004">
    <property type="protein sequence ID" value="KAL0126887.1"/>
    <property type="molecule type" value="Genomic_DNA"/>
</dbReference>
<protein>
    <submittedName>
        <fullName evidence="2">Uncharacterized protein</fullName>
    </submittedName>
</protein>
<evidence type="ECO:0000313" key="2">
    <source>
        <dbReference type="EMBL" id="KAL0126887.1"/>
    </source>
</evidence>
<keyword evidence="3" id="KW-1185">Reference proteome</keyword>
<gene>
    <name evidence="2" type="ORF">PUN28_005323</name>
</gene>
<dbReference type="AlphaFoldDB" id="A0AAW2GI48"/>
<reference evidence="2 3" key="1">
    <citation type="submission" date="2023-03" db="EMBL/GenBank/DDBJ databases">
        <title>High recombination rates correlate with genetic variation in Cardiocondyla obscurior ants.</title>
        <authorList>
            <person name="Errbii M."/>
        </authorList>
    </citation>
    <scope>NUCLEOTIDE SEQUENCE [LARGE SCALE GENOMIC DNA]</scope>
    <source>
        <strain evidence="2">Alpha-2009</strain>
        <tissue evidence="2">Whole body</tissue>
    </source>
</reference>
<dbReference type="Proteomes" id="UP001430953">
    <property type="component" value="Unassembled WGS sequence"/>
</dbReference>
<evidence type="ECO:0000256" key="1">
    <source>
        <dbReference type="SAM" id="MobiDB-lite"/>
    </source>
</evidence>
<sequence>MLGLTFSPGQPAATRRAHVGKTQRWSNLKENHQLISFSRQRLFNCFNFRAPGGRVGSRSRFIETLNLIRGKKSICLHSRGASVFAATSGRQFSSRALINPKRTSFLSFSFLTTRNVHLFRVAGELRKLCRTLARTRSWPVARRSFLNRLKRLNFRNT</sequence>
<accession>A0AAW2GI48</accession>
<name>A0AAW2GI48_9HYME</name>
<comment type="caution">
    <text evidence="2">The sequence shown here is derived from an EMBL/GenBank/DDBJ whole genome shotgun (WGS) entry which is preliminary data.</text>
</comment>
<organism evidence="2 3">
    <name type="scientific">Cardiocondyla obscurior</name>
    <dbReference type="NCBI Taxonomy" id="286306"/>
    <lineage>
        <taxon>Eukaryota</taxon>
        <taxon>Metazoa</taxon>
        <taxon>Ecdysozoa</taxon>
        <taxon>Arthropoda</taxon>
        <taxon>Hexapoda</taxon>
        <taxon>Insecta</taxon>
        <taxon>Pterygota</taxon>
        <taxon>Neoptera</taxon>
        <taxon>Endopterygota</taxon>
        <taxon>Hymenoptera</taxon>
        <taxon>Apocrita</taxon>
        <taxon>Aculeata</taxon>
        <taxon>Formicoidea</taxon>
        <taxon>Formicidae</taxon>
        <taxon>Myrmicinae</taxon>
        <taxon>Cardiocondyla</taxon>
    </lineage>
</organism>